<accession>A0AAD7PCD2</accession>
<dbReference type="GO" id="GO:0005634">
    <property type="term" value="C:nucleus"/>
    <property type="evidence" value="ECO:0007669"/>
    <property type="project" value="UniProtKB-SubCell"/>
</dbReference>
<feature type="DNA-binding region" description="Homeobox" evidence="9">
    <location>
        <begin position="15"/>
        <end position="69"/>
    </location>
</feature>
<keyword evidence="4 9" id="KW-0238">DNA-binding</keyword>
<reference evidence="12" key="1">
    <citation type="journal article" date="2023" name="Science">
        <title>Elucidation of the pathway for biosynthesis of saponin adjuvants from the soapbark tree.</title>
        <authorList>
            <person name="Reed J."/>
            <person name="Orme A."/>
            <person name="El-Demerdash A."/>
            <person name="Owen C."/>
            <person name="Martin L.B.B."/>
            <person name="Misra R.C."/>
            <person name="Kikuchi S."/>
            <person name="Rejzek M."/>
            <person name="Martin A.C."/>
            <person name="Harkess A."/>
            <person name="Leebens-Mack J."/>
            <person name="Louveau T."/>
            <person name="Stephenson M.J."/>
            <person name="Osbourn A."/>
        </authorList>
    </citation>
    <scope>NUCLEOTIDE SEQUENCE</scope>
    <source>
        <strain evidence="12">S10</strain>
    </source>
</reference>
<sequence>MSPAAGSSRWCPTPEQLMILEEMYKTGVRTPNASQIQHITAQLSLYGKIECKNVFYWFQNHKARDRQKLRRKLNKQLQLQQQQEVVHYNQQSHHFLDSFGSLPASSTQQLPFYNSAALNCSSGGSWRCIRTSNNLEGA</sequence>
<dbReference type="InterPro" id="IPR044555">
    <property type="entry name" value="WUSCHEL-like"/>
</dbReference>
<evidence type="ECO:0000313" key="13">
    <source>
        <dbReference type="Proteomes" id="UP001163823"/>
    </source>
</evidence>
<dbReference type="Pfam" id="PF00046">
    <property type="entry name" value="Homeodomain"/>
    <property type="match status" value="1"/>
</dbReference>
<dbReference type="Gene3D" id="1.10.10.60">
    <property type="entry name" value="Homeodomain-like"/>
    <property type="match status" value="1"/>
</dbReference>
<evidence type="ECO:0000313" key="12">
    <source>
        <dbReference type="EMBL" id="KAJ7950336.1"/>
    </source>
</evidence>
<protein>
    <submittedName>
        <fullName evidence="12">WUSCHEL-related homeobox like</fullName>
    </submittedName>
</protein>
<dbReference type="GO" id="GO:0003677">
    <property type="term" value="F:DNA binding"/>
    <property type="evidence" value="ECO:0007669"/>
    <property type="project" value="UniProtKB-UniRule"/>
</dbReference>
<evidence type="ECO:0000256" key="5">
    <source>
        <dbReference type="ARBA" id="ARBA00023155"/>
    </source>
</evidence>
<dbReference type="SUPFAM" id="SSF46689">
    <property type="entry name" value="Homeodomain-like"/>
    <property type="match status" value="1"/>
</dbReference>
<dbReference type="PANTHER" id="PTHR45940:SF42">
    <property type="entry name" value="WUSCHEL-RELATED HOMEOBOX 3"/>
    <property type="match status" value="1"/>
</dbReference>
<evidence type="ECO:0000256" key="2">
    <source>
        <dbReference type="ARBA" id="ARBA00022473"/>
    </source>
</evidence>
<dbReference type="AlphaFoldDB" id="A0AAD7PCD2"/>
<dbReference type="GO" id="GO:0099402">
    <property type="term" value="P:plant organ development"/>
    <property type="evidence" value="ECO:0007669"/>
    <property type="project" value="InterPro"/>
</dbReference>
<keyword evidence="6" id="KW-0804">Transcription</keyword>
<evidence type="ECO:0000256" key="10">
    <source>
        <dbReference type="RuleBase" id="RU000682"/>
    </source>
</evidence>
<evidence type="ECO:0000256" key="7">
    <source>
        <dbReference type="ARBA" id="ARBA00023242"/>
    </source>
</evidence>
<dbReference type="PROSITE" id="PS50071">
    <property type="entry name" value="HOMEOBOX_2"/>
    <property type="match status" value="1"/>
</dbReference>
<dbReference type="InterPro" id="IPR001356">
    <property type="entry name" value="HD"/>
</dbReference>
<dbReference type="FunFam" id="1.10.10.60:FF:000146">
    <property type="entry name" value="WUSCHEL-related homeobox 4"/>
    <property type="match status" value="1"/>
</dbReference>
<dbReference type="EMBL" id="JARAOO010000011">
    <property type="protein sequence ID" value="KAJ7950336.1"/>
    <property type="molecule type" value="Genomic_DNA"/>
</dbReference>
<evidence type="ECO:0000256" key="9">
    <source>
        <dbReference type="PROSITE-ProRule" id="PRU00108"/>
    </source>
</evidence>
<evidence type="ECO:0000259" key="11">
    <source>
        <dbReference type="PROSITE" id="PS50071"/>
    </source>
</evidence>
<dbReference type="SMART" id="SM00389">
    <property type="entry name" value="HOX"/>
    <property type="match status" value="1"/>
</dbReference>
<keyword evidence="2" id="KW-0217">Developmental protein</keyword>
<dbReference type="GO" id="GO:0003700">
    <property type="term" value="F:DNA-binding transcription factor activity"/>
    <property type="evidence" value="ECO:0007669"/>
    <property type="project" value="InterPro"/>
</dbReference>
<keyword evidence="3" id="KW-0805">Transcription regulation</keyword>
<proteinExistence type="inferred from homology"/>
<dbReference type="CDD" id="cd00086">
    <property type="entry name" value="homeodomain"/>
    <property type="match status" value="1"/>
</dbReference>
<dbReference type="PANTHER" id="PTHR45940">
    <property type="entry name" value="WUSCHEL-RELATED HOMEOBOX 1-RELATED"/>
    <property type="match status" value="1"/>
</dbReference>
<keyword evidence="5 9" id="KW-0371">Homeobox</keyword>
<evidence type="ECO:0000256" key="3">
    <source>
        <dbReference type="ARBA" id="ARBA00023015"/>
    </source>
</evidence>
<evidence type="ECO:0000256" key="4">
    <source>
        <dbReference type="ARBA" id="ARBA00023125"/>
    </source>
</evidence>
<keyword evidence="7 9" id="KW-0539">Nucleus</keyword>
<comment type="similarity">
    <text evidence="8">Belongs to the WUS homeobox family.</text>
</comment>
<evidence type="ECO:0000256" key="1">
    <source>
        <dbReference type="ARBA" id="ARBA00004123"/>
    </source>
</evidence>
<dbReference type="KEGG" id="qsa:O6P43_026541"/>
<dbReference type="Proteomes" id="UP001163823">
    <property type="component" value="Chromosome 11"/>
</dbReference>
<feature type="domain" description="Homeobox" evidence="11">
    <location>
        <begin position="13"/>
        <end position="68"/>
    </location>
</feature>
<evidence type="ECO:0000256" key="6">
    <source>
        <dbReference type="ARBA" id="ARBA00023163"/>
    </source>
</evidence>
<organism evidence="12 13">
    <name type="scientific">Quillaja saponaria</name>
    <name type="common">Soap bark tree</name>
    <dbReference type="NCBI Taxonomy" id="32244"/>
    <lineage>
        <taxon>Eukaryota</taxon>
        <taxon>Viridiplantae</taxon>
        <taxon>Streptophyta</taxon>
        <taxon>Embryophyta</taxon>
        <taxon>Tracheophyta</taxon>
        <taxon>Spermatophyta</taxon>
        <taxon>Magnoliopsida</taxon>
        <taxon>eudicotyledons</taxon>
        <taxon>Gunneridae</taxon>
        <taxon>Pentapetalae</taxon>
        <taxon>rosids</taxon>
        <taxon>fabids</taxon>
        <taxon>Fabales</taxon>
        <taxon>Quillajaceae</taxon>
        <taxon>Quillaja</taxon>
    </lineage>
</organism>
<comment type="caution">
    <text evidence="12">The sequence shown here is derived from an EMBL/GenBank/DDBJ whole genome shotgun (WGS) entry which is preliminary data.</text>
</comment>
<dbReference type="InterPro" id="IPR009057">
    <property type="entry name" value="Homeodomain-like_sf"/>
</dbReference>
<comment type="subcellular location">
    <subcellularLocation>
        <location evidence="1 9 10">Nucleus</location>
    </subcellularLocation>
</comment>
<name>A0AAD7PCD2_QUISA</name>
<gene>
    <name evidence="12" type="ORF">O6P43_026541</name>
</gene>
<keyword evidence="13" id="KW-1185">Reference proteome</keyword>
<evidence type="ECO:0000256" key="8">
    <source>
        <dbReference type="ARBA" id="ARBA00024040"/>
    </source>
</evidence>